<dbReference type="GO" id="GO:0005524">
    <property type="term" value="F:ATP binding"/>
    <property type="evidence" value="ECO:0007669"/>
    <property type="project" value="UniProtKB-UniRule"/>
</dbReference>
<reference evidence="14" key="1">
    <citation type="submission" date="2020-01" db="EMBL/GenBank/DDBJ databases">
        <title>Development of genomics and gene disruption for Polysphondylium violaceum indicates a role for the polyketide synthase stlB in stalk morphogenesis.</title>
        <authorList>
            <person name="Narita B."/>
            <person name="Kawabe Y."/>
            <person name="Kin K."/>
            <person name="Saito T."/>
            <person name="Gibbs R."/>
            <person name="Kuspa A."/>
            <person name="Muzny D."/>
            <person name="Queller D."/>
            <person name="Richards S."/>
            <person name="Strassman J."/>
            <person name="Sucgang R."/>
            <person name="Worley K."/>
            <person name="Schaap P."/>
        </authorList>
    </citation>
    <scope>NUCLEOTIDE SEQUENCE</scope>
    <source>
        <strain evidence="14">QSvi11</strain>
    </source>
</reference>
<dbReference type="PROSITE" id="PS50032">
    <property type="entry name" value="KA1"/>
    <property type="match status" value="1"/>
</dbReference>
<feature type="domain" description="KA1" evidence="13">
    <location>
        <begin position="715"/>
        <end position="764"/>
    </location>
</feature>
<gene>
    <name evidence="14" type="ORF">CYY_006504</name>
</gene>
<name>A0A8J4PTC9_9MYCE</name>
<comment type="catalytic activity">
    <reaction evidence="8">
        <text>L-threonyl-[protein] + ATP = O-phospho-L-threonyl-[protein] + ADP + H(+)</text>
        <dbReference type="Rhea" id="RHEA:46608"/>
        <dbReference type="Rhea" id="RHEA-COMP:11060"/>
        <dbReference type="Rhea" id="RHEA-COMP:11605"/>
        <dbReference type="ChEBI" id="CHEBI:15378"/>
        <dbReference type="ChEBI" id="CHEBI:30013"/>
        <dbReference type="ChEBI" id="CHEBI:30616"/>
        <dbReference type="ChEBI" id="CHEBI:61977"/>
        <dbReference type="ChEBI" id="CHEBI:456216"/>
        <dbReference type="EC" id="2.7.11.1"/>
    </reaction>
</comment>
<evidence type="ECO:0000256" key="6">
    <source>
        <dbReference type="ARBA" id="ARBA00022777"/>
    </source>
</evidence>
<evidence type="ECO:0000256" key="4">
    <source>
        <dbReference type="ARBA" id="ARBA00022679"/>
    </source>
</evidence>
<dbReference type="SMART" id="SM00220">
    <property type="entry name" value="S_TKc"/>
    <property type="match status" value="1"/>
</dbReference>
<feature type="region of interest" description="Disordered" evidence="11">
    <location>
        <begin position="451"/>
        <end position="490"/>
    </location>
</feature>
<dbReference type="EMBL" id="AJWJ01000303">
    <property type="protein sequence ID" value="KAF2072184.1"/>
    <property type="molecule type" value="Genomic_DNA"/>
</dbReference>
<dbReference type="PROSITE" id="PS00107">
    <property type="entry name" value="PROTEIN_KINASE_ATP"/>
    <property type="match status" value="1"/>
</dbReference>
<dbReference type="GO" id="GO:0004674">
    <property type="term" value="F:protein serine/threonine kinase activity"/>
    <property type="evidence" value="ECO:0007669"/>
    <property type="project" value="UniProtKB-KW"/>
</dbReference>
<dbReference type="InterPro" id="IPR008271">
    <property type="entry name" value="Ser/Thr_kinase_AS"/>
</dbReference>
<dbReference type="EC" id="2.7.11.1" evidence="2"/>
<dbReference type="InterPro" id="IPR000719">
    <property type="entry name" value="Prot_kinase_dom"/>
</dbReference>
<dbReference type="Gene3D" id="1.10.510.10">
    <property type="entry name" value="Transferase(Phosphotransferase) domain 1"/>
    <property type="match status" value="1"/>
</dbReference>
<evidence type="ECO:0000256" key="5">
    <source>
        <dbReference type="ARBA" id="ARBA00022741"/>
    </source>
</evidence>
<comment type="similarity">
    <text evidence="1">Belongs to the protein kinase superfamily. CAMK Ser/Thr protein kinase family. SNF1 subfamily.</text>
</comment>
<organism evidence="14 15">
    <name type="scientific">Polysphondylium violaceum</name>
    <dbReference type="NCBI Taxonomy" id="133409"/>
    <lineage>
        <taxon>Eukaryota</taxon>
        <taxon>Amoebozoa</taxon>
        <taxon>Evosea</taxon>
        <taxon>Eumycetozoa</taxon>
        <taxon>Dictyostelia</taxon>
        <taxon>Dictyosteliales</taxon>
        <taxon>Dictyosteliaceae</taxon>
        <taxon>Polysphondylium</taxon>
    </lineage>
</organism>
<dbReference type="GO" id="GO:0005737">
    <property type="term" value="C:cytoplasm"/>
    <property type="evidence" value="ECO:0007669"/>
    <property type="project" value="TreeGrafter"/>
</dbReference>
<evidence type="ECO:0000256" key="8">
    <source>
        <dbReference type="ARBA" id="ARBA00047899"/>
    </source>
</evidence>
<dbReference type="SUPFAM" id="SSF103243">
    <property type="entry name" value="KA1-like"/>
    <property type="match status" value="1"/>
</dbReference>
<dbReference type="Gene3D" id="3.30.310.80">
    <property type="entry name" value="Kinase associated domain 1, KA1"/>
    <property type="match status" value="1"/>
</dbReference>
<feature type="binding site" evidence="10">
    <location>
        <position position="42"/>
    </location>
    <ligand>
        <name>ATP</name>
        <dbReference type="ChEBI" id="CHEBI:30616"/>
    </ligand>
</feature>
<evidence type="ECO:0000256" key="2">
    <source>
        <dbReference type="ARBA" id="ARBA00012513"/>
    </source>
</evidence>
<evidence type="ECO:0000256" key="9">
    <source>
        <dbReference type="ARBA" id="ARBA00048679"/>
    </source>
</evidence>
<keyword evidence="7 10" id="KW-0067">ATP-binding</keyword>
<evidence type="ECO:0000313" key="14">
    <source>
        <dbReference type="EMBL" id="KAF2072184.1"/>
    </source>
</evidence>
<keyword evidence="6" id="KW-0418">Kinase</keyword>
<proteinExistence type="inferred from homology"/>
<evidence type="ECO:0000259" key="13">
    <source>
        <dbReference type="PROSITE" id="PS50032"/>
    </source>
</evidence>
<evidence type="ECO:0000256" key="7">
    <source>
        <dbReference type="ARBA" id="ARBA00022840"/>
    </source>
</evidence>
<accession>A0A8J4PTC9</accession>
<comment type="caution">
    <text evidence="14">The sequence shown here is derived from an EMBL/GenBank/DDBJ whole genome shotgun (WGS) entry which is preliminary data.</text>
</comment>
<dbReference type="FunFam" id="3.30.310.80:FF:000011">
    <property type="entry name" value="Non-specific serine/threonine protein kinase"/>
    <property type="match status" value="1"/>
</dbReference>
<keyword evidence="5 10" id="KW-0547">Nucleotide-binding</keyword>
<keyword evidence="15" id="KW-1185">Reference proteome</keyword>
<dbReference type="InterPro" id="IPR001772">
    <property type="entry name" value="KA1_dom"/>
</dbReference>
<feature type="region of interest" description="Disordered" evidence="11">
    <location>
        <begin position="417"/>
        <end position="439"/>
    </location>
</feature>
<evidence type="ECO:0000256" key="10">
    <source>
        <dbReference type="PROSITE-ProRule" id="PRU10141"/>
    </source>
</evidence>
<keyword evidence="4" id="KW-0808">Transferase</keyword>
<dbReference type="Pfam" id="PF02149">
    <property type="entry name" value="KA1"/>
    <property type="match status" value="1"/>
</dbReference>
<dbReference type="CDD" id="cd12121">
    <property type="entry name" value="MARK_C_like"/>
    <property type="match status" value="1"/>
</dbReference>
<dbReference type="SUPFAM" id="SSF56112">
    <property type="entry name" value="Protein kinase-like (PK-like)"/>
    <property type="match status" value="1"/>
</dbReference>
<comment type="catalytic activity">
    <reaction evidence="9">
        <text>L-seryl-[protein] + ATP = O-phospho-L-seryl-[protein] + ADP + H(+)</text>
        <dbReference type="Rhea" id="RHEA:17989"/>
        <dbReference type="Rhea" id="RHEA-COMP:9863"/>
        <dbReference type="Rhea" id="RHEA-COMP:11604"/>
        <dbReference type="ChEBI" id="CHEBI:15378"/>
        <dbReference type="ChEBI" id="CHEBI:29999"/>
        <dbReference type="ChEBI" id="CHEBI:30616"/>
        <dbReference type="ChEBI" id="CHEBI:83421"/>
        <dbReference type="ChEBI" id="CHEBI:456216"/>
        <dbReference type="EC" id="2.7.11.1"/>
    </reaction>
</comment>
<dbReference type="Pfam" id="PF00069">
    <property type="entry name" value="Pkinase"/>
    <property type="match status" value="1"/>
</dbReference>
<dbReference type="FunFam" id="1.10.510.10:FF:000958">
    <property type="entry name" value="Non-specific serine/threonine protein kinase"/>
    <property type="match status" value="1"/>
</dbReference>
<evidence type="ECO:0000259" key="12">
    <source>
        <dbReference type="PROSITE" id="PS50011"/>
    </source>
</evidence>
<evidence type="ECO:0000256" key="1">
    <source>
        <dbReference type="ARBA" id="ARBA00006234"/>
    </source>
</evidence>
<feature type="compositionally biased region" description="Basic and acidic residues" evidence="11">
    <location>
        <begin position="426"/>
        <end position="439"/>
    </location>
</feature>
<dbReference type="PROSITE" id="PS00108">
    <property type="entry name" value="PROTEIN_KINASE_ST"/>
    <property type="match status" value="1"/>
</dbReference>
<dbReference type="CDD" id="cd14003">
    <property type="entry name" value="STKc_AMPK-like"/>
    <property type="match status" value="1"/>
</dbReference>
<dbReference type="AlphaFoldDB" id="A0A8J4PTC9"/>
<dbReference type="PROSITE" id="PS50011">
    <property type="entry name" value="PROTEIN_KINASE_DOM"/>
    <property type="match status" value="1"/>
</dbReference>
<keyword evidence="3" id="KW-0723">Serine/threonine-protein kinase</keyword>
<dbReference type="InterPro" id="IPR017441">
    <property type="entry name" value="Protein_kinase_ATP_BS"/>
</dbReference>
<dbReference type="FunFam" id="3.30.200.20:FF:000003">
    <property type="entry name" value="Non-specific serine/threonine protein kinase"/>
    <property type="match status" value="1"/>
</dbReference>
<feature type="compositionally biased region" description="Polar residues" evidence="11">
    <location>
        <begin position="383"/>
        <end position="395"/>
    </location>
</feature>
<dbReference type="Proteomes" id="UP000695562">
    <property type="component" value="Unassembled WGS sequence"/>
</dbReference>
<dbReference type="GO" id="GO:0035556">
    <property type="term" value="P:intracellular signal transduction"/>
    <property type="evidence" value="ECO:0007669"/>
    <property type="project" value="TreeGrafter"/>
</dbReference>
<dbReference type="InterPro" id="IPR028375">
    <property type="entry name" value="KA1/Ssp2_C"/>
</dbReference>
<feature type="compositionally biased region" description="Polar residues" evidence="11">
    <location>
        <begin position="451"/>
        <end position="465"/>
    </location>
</feature>
<evidence type="ECO:0000256" key="3">
    <source>
        <dbReference type="ARBA" id="ARBA00022527"/>
    </source>
</evidence>
<sequence length="764" mass="86617">MPFFLLIDHVGSYEVGKTLGNGTFGKVKLGTHVSTKENVAIKFIKNNKLSIKQKETCLREIDIMKLLDHPNIVKLLDVVDKKEEESTTYLIVEYVSGGELFDYIVAREYIKEKEARKFFRQIISAIEYCHANLIVHRDLKPENLLLDSNGNIKISDFGLSNNMQPGKLMESFCGSPLYAAPEILKAEKYLGPPVDIWSLGVIMYAVMCGNLPWEGDSQAEISYHSVHGHYEDPTHLSREAVNILRRMINPNPKERATIQELKNHPWTNIDYDEIPKSFLPPREPVYEIKEDIYNHLVSLGFQNSKETRDTILRNENCGIVNVYHLLLDRFADKEVEKLKSKLDILKPKKLLLDKKIPSSNSLASIPEDDTSSIDTDSFKTESRGSNATSVEGGSPSSFIKEIHLKDLDVDFEDLEESLDNQQLPRRQSDPNQETKHELSKIPTLLSSLSAPFQISPQSPSASFKPSSVAQASVQQQSSPRRKTNIVNGSSADKPLYYQSNWISQQQQEELNQQQQQQQLLLQQQQQQSQQHRRYSIGVSSIPNTLMEEDEDHQQQYSQQERDLAMNEMRDTIHQLKKTSAIEGSSALYECPLFPSALNSLINNNNNNTNNNNNPLRSTLVDINTFLSNGVTNQPVVEAPKTNRRMSLDSRMHGGNPNDVIEKNEHLASPRTSKGGVFKSSTTTNKSPEKTIVEVKRSLKESGFFTKKKGPYVFLCYDDENAVKFQIEIVKISNLDLTGIQLKRISGDTWKYKDICTNLVNSINL</sequence>
<dbReference type="PANTHER" id="PTHR24346:SF107">
    <property type="entry name" value="SERINE_THREONINE-PROTEIN KINASE CHK1"/>
    <property type="match status" value="1"/>
</dbReference>
<feature type="domain" description="Protein kinase" evidence="12">
    <location>
        <begin position="13"/>
        <end position="267"/>
    </location>
</feature>
<dbReference type="InterPro" id="IPR011009">
    <property type="entry name" value="Kinase-like_dom_sf"/>
</dbReference>
<dbReference type="OrthoDB" id="193931at2759"/>
<evidence type="ECO:0000313" key="15">
    <source>
        <dbReference type="Proteomes" id="UP000695562"/>
    </source>
</evidence>
<dbReference type="PANTHER" id="PTHR24346">
    <property type="entry name" value="MAP/MICROTUBULE AFFINITY-REGULATING KINASE"/>
    <property type="match status" value="1"/>
</dbReference>
<feature type="region of interest" description="Disordered" evidence="11">
    <location>
        <begin position="361"/>
        <end position="395"/>
    </location>
</feature>
<protein>
    <recommendedName>
        <fullName evidence="2">non-specific serine/threonine protein kinase</fullName>
        <ecNumber evidence="2">2.7.11.1</ecNumber>
    </recommendedName>
</protein>
<feature type="compositionally biased region" description="Low complexity" evidence="11">
    <location>
        <begin position="466"/>
        <end position="478"/>
    </location>
</feature>
<evidence type="ECO:0000256" key="11">
    <source>
        <dbReference type="SAM" id="MobiDB-lite"/>
    </source>
</evidence>